<dbReference type="AlphaFoldDB" id="A0A1T5CPL9"/>
<dbReference type="Pfam" id="PF07617">
    <property type="entry name" value="DUF1579"/>
    <property type="match status" value="1"/>
</dbReference>
<evidence type="ECO:0000313" key="2">
    <source>
        <dbReference type="Proteomes" id="UP000190897"/>
    </source>
</evidence>
<sequence length="165" mass="18037">MSKSKFETSLESGVHNQLQSLVGSWKGTTKTWFEPGVVADESPMEGTIRSILGGRFVIHEYNGSLTDQPFEGIAIYGHDIPNNNFQSAWIDSFHMGTGIMLSSGAPTTSGFSVLGSYGGPDFPEPWGWRTVVELLDNDNLIITAYNISPEGQEDKATETVYKRVG</sequence>
<dbReference type="InterPro" id="IPR011473">
    <property type="entry name" value="DUF1579"/>
</dbReference>
<organism evidence="1 2">
    <name type="scientific">Dyadobacter psychrophilus</name>
    <dbReference type="NCBI Taxonomy" id="651661"/>
    <lineage>
        <taxon>Bacteria</taxon>
        <taxon>Pseudomonadati</taxon>
        <taxon>Bacteroidota</taxon>
        <taxon>Cytophagia</taxon>
        <taxon>Cytophagales</taxon>
        <taxon>Spirosomataceae</taxon>
        <taxon>Dyadobacter</taxon>
    </lineage>
</organism>
<accession>A0A1T5CPL9</accession>
<reference evidence="2" key="1">
    <citation type="submission" date="2017-02" db="EMBL/GenBank/DDBJ databases">
        <authorList>
            <person name="Varghese N."/>
            <person name="Submissions S."/>
        </authorList>
    </citation>
    <scope>NUCLEOTIDE SEQUENCE [LARGE SCALE GENOMIC DNA]</scope>
    <source>
        <strain evidence="2">DSM 22270</strain>
    </source>
</reference>
<dbReference type="EMBL" id="FUZA01000001">
    <property type="protein sequence ID" value="SKB61377.1"/>
    <property type="molecule type" value="Genomic_DNA"/>
</dbReference>
<gene>
    <name evidence="1" type="ORF">SAMN05660293_01428</name>
</gene>
<proteinExistence type="predicted"/>
<keyword evidence="2" id="KW-1185">Reference proteome</keyword>
<evidence type="ECO:0000313" key="1">
    <source>
        <dbReference type="EMBL" id="SKB61377.1"/>
    </source>
</evidence>
<dbReference type="Proteomes" id="UP000190897">
    <property type="component" value="Unassembled WGS sequence"/>
</dbReference>
<evidence type="ECO:0008006" key="3">
    <source>
        <dbReference type="Google" id="ProtNLM"/>
    </source>
</evidence>
<dbReference type="OrthoDB" id="277821at2"/>
<dbReference type="RefSeq" id="WP_082214045.1">
    <property type="nucleotide sequence ID" value="NZ_FUZA01000001.1"/>
</dbReference>
<protein>
    <recommendedName>
        <fullName evidence="3">DUF1579 domain-containing protein</fullName>
    </recommendedName>
</protein>
<dbReference type="STRING" id="651661.SAMN05660293_01428"/>
<name>A0A1T5CPL9_9BACT</name>